<dbReference type="RefSeq" id="WP_186743675.1">
    <property type="nucleotide sequence ID" value="NZ_CP060394.1"/>
</dbReference>
<gene>
    <name evidence="1" type="ORF">H7849_01515</name>
</gene>
<dbReference type="AlphaFoldDB" id="A0A7G8BJK1"/>
<dbReference type="Pfam" id="PF07813">
    <property type="entry name" value="LTXXQ"/>
    <property type="match status" value="1"/>
</dbReference>
<dbReference type="InterPro" id="IPR012899">
    <property type="entry name" value="LTXXQ"/>
</dbReference>
<evidence type="ECO:0000313" key="2">
    <source>
        <dbReference type="Proteomes" id="UP000515312"/>
    </source>
</evidence>
<dbReference type="KEGG" id="adin:H7849_01515"/>
<sequence>MKRKVIWASIILALVVTGITIVRAETRGWHGWCGRGLRHPGPLGYVAHELDLSNTQISQIKSLWQAERPTISALVHEAAAEVREMDAATVEENQDVDKVQEIASRQGATIAKLLIEKEQLSSKIYTSVLTPVQRTQADELQKRWHLRLDKMADRLGSASGRE</sequence>
<dbReference type="Proteomes" id="UP000515312">
    <property type="component" value="Chromosome"/>
</dbReference>
<keyword evidence="2" id="KW-1185">Reference proteome</keyword>
<dbReference type="Gene3D" id="1.20.120.1490">
    <property type="match status" value="1"/>
</dbReference>
<dbReference type="EMBL" id="CP060394">
    <property type="protein sequence ID" value="QNI32721.1"/>
    <property type="molecule type" value="Genomic_DNA"/>
</dbReference>
<reference evidence="1 2" key="1">
    <citation type="submission" date="2020-08" db="EMBL/GenBank/DDBJ databases">
        <title>Edaphobacter telluris sp. nov. and Acidobacterium dinghuensis sp. nov., two acidobacteria isolated from forest soil.</title>
        <authorList>
            <person name="Fu J."/>
            <person name="Qiu L."/>
        </authorList>
    </citation>
    <scope>NUCLEOTIDE SEQUENCE [LARGE SCALE GENOMIC DNA]</scope>
    <source>
        <strain evidence="1">4Y35</strain>
    </source>
</reference>
<protein>
    <submittedName>
        <fullName evidence="1">Spy/CpxP family protein refolding chaperone</fullName>
    </submittedName>
</protein>
<evidence type="ECO:0000313" key="1">
    <source>
        <dbReference type="EMBL" id="QNI32721.1"/>
    </source>
</evidence>
<name>A0A7G8BJK1_9BACT</name>
<dbReference type="GO" id="GO:0042597">
    <property type="term" value="C:periplasmic space"/>
    <property type="evidence" value="ECO:0007669"/>
    <property type="project" value="InterPro"/>
</dbReference>
<proteinExistence type="predicted"/>
<organism evidence="1 2">
    <name type="scientific">Alloacidobacterium dinghuense</name>
    <dbReference type="NCBI Taxonomy" id="2763107"/>
    <lineage>
        <taxon>Bacteria</taxon>
        <taxon>Pseudomonadati</taxon>
        <taxon>Acidobacteriota</taxon>
        <taxon>Terriglobia</taxon>
        <taxon>Terriglobales</taxon>
        <taxon>Acidobacteriaceae</taxon>
        <taxon>Alloacidobacterium</taxon>
    </lineage>
</organism>
<accession>A0A7G8BJK1</accession>